<proteinExistence type="predicted"/>
<organism evidence="2 3">
    <name type="scientific">Calocera viscosa (strain TUFC12733)</name>
    <dbReference type="NCBI Taxonomy" id="1330018"/>
    <lineage>
        <taxon>Eukaryota</taxon>
        <taxon>Fungi</taxon>
        <taxon>Dikarya</taxon>
        <taxon>Basidiomycota</taxon>
        <taxon>Agaricomycotina</taxon>
        <taxon>Dacrymycetes</taxon>
        <taxon>Dacrymycetales</taxon>
        <taxon>Dacrymycetaceae</taxon>
        <taxon>Calocera</taxon>
    </lineage>
</organism>
<keyword evidence="3" id="KW-1185">Reference proteome</keyword>
<gene>
    <name evidence="2" type="ORF">CALVIDRAFT_371005</name>
</gene>
<reference evidence="2 3" key="1">
    <citation type="journal article" date="2016" name="Mol. Biol. Evol.">
        <title>Comparative Genomics of Early-Diverging Mushroom-Forming Fungi Provides Insights into the Origins of Lignocellulose Decay Capabilities.</title>
        <authorList>
            <person name="Nagy L.G."/>
            <person name="Riley R."/>
            <person name="Tritt A."/>
            <person name="Adam C."/>
            <person name="Daum C."/>
            <person name="Floudas D."/>
            <person name="Sun H."/>
            <person name="Yadav J.S."/>
            <person name="Pangilinan J."/>
            <person name="Larsson K.H."/>
            <person name="Matsuura K."/>
            <person name="Barry K."/>
            <person name="Labutti K."/>
            <person name="Kuo R."/>
            <person name="Ohm R.A."/>
            <person name="Bhattacharya S.S."/>
            <person name="Shirouzu T."/>
            <person name="Yoshinaga Y."/>
            <person name="Martin F.M."/>
            <person name="Grigoriev I.V."/>
            <person name="Hibbett D.S."/>
        </authorList>
    </citation>
    <scope>NUCLEOTIDE SEQUENCE [LARGE SCALE GENOMIC DNA]</scope>
    <source>
        <strain evidence="2 3">TUFC12733</strain>
    </source>
</reference>
<accession>A0A167GVF2</accession>
<evidence type="ECO:0000313" key="3">
    <source>
        <dbReference type="Proteomes" id="UP000076738"/>
    </source>
</evidence>
<feature type="compositionally biased region" description="Polar residues" evidence="1">
    <location>
        <begin position="1"/>
        <end position="18"/>
    </location>
</feature>
<evidence type="ECO:0000256" key="1">
    <source>
        <dbReference type="SAM" id="MobiDB-lite"/>
    </source>
</evidence>
<dbReference type="EMBL" id="KV417331">
    <property type="protein sequence ID" value="KZO90951.1"/>
    <property type="molecule type" value="Genomic_DNA"/>
</dbReference>
<evidence type="ECO:0000313" key="2">
    <source>
        <dbReference type="EMBL" id="KZO90951.1"/>
    </source>
</evidence>
<feature type="region of interest" description="Disordered" evidence="1">
    <location>
        <begin position="1"/>
        <end position="40"/>
    </location>
</feature>
<sequence>MPPGPTNSNAALPSTMSGNAAKPTSGYKRPAPSTFGEPPRKLMKLYDIAEEDATDIDAMEVEEHTTQILNYQPIMNTASAAATHTSGQAGPSTIVSAIIPPPIPTHSTFPLLPWTPGPCRLPSVAPLRRSDHRRHISP</sequence>
<dbReference type="Proteomes" id="UP000076738">
    <property type="component" value="Unassembled WGS sequence"/>
</dbReference>
<name>A0A167GVF2_CALVF</name>
<protein>
    <submittedName>
        <fullName evidence="2">Uncharacterized protein</fullName>
    </submittedName>
</protein>
<dbReference type="AlphaFoldDB" id="A0A167GVF2"/>